<protein>
    <submittedName>
        <fullName evidence="9">Hexose transporter</fullName>
    </submittedName>
</protein>
<dbReference type="PANTHER" id="PTHR48022:SF29">
    <property type="entry name" value="SUGAR TRANSPORTER, PUTATIVE (AFU_ORTHOLOGUE AFUA_6G14500)-RELATED"/>
    <property type="match status" value="1"/>
</dbReference>
<dbReference type="Gene3D" id="1.20.1250.20">
    <property type="entry name" value="MFS general substrate transporter like domains"/>
    <property type="match status" value="1"/>
</dbReference>
<comment type="caution">
    <text evidence="9">The sequence shown here is derived from an EMBL/GenBank/DDBJ whole genome shotgun (WGS) entry which is preliminary data.</text>
</comment>
<dbReference type="AlphaFoldDB" id="A0A167CIY7"/>
<dbReference type="PROSITE" id="PS50850">
    <property type="entry name" value="MFS"/>
    <property type="match status" value="1"/>
</dbReference>
<evidence type="ECO:0000256" key="6">
    <source>
        <dbReference type="ARBA" id="ARBA00023136"/>
    </source>
</evidence>
<comment type="similarity">
    <text evidence="2">Belongs to the major facilitator superfamily. Sugar transporter (TC 2.A.1.1) family.</text>
</comment>
<dbReference type="InterPro" id="IPR003663">
    <property type="entry name" value="Sugar/inositol_transpt"/>
</dbReference>
<evidence type="ECO:0000256" key="4">
    <source>
        <dbReference type="ARBA" id="ARBA00022692"/>
    </source>
</evidence>
<dbReference type="SUPFAM" id="SSF103473">
    <property type="entry name" value="MFS general substrate transporter"/>
    <property type="match status" value="1"/>
</dbReference>
<organism evidence="9 10">
    <name type="scientific">Colletotrichum incanum</name>
    <name type="common">Soybean anthracnose fungus</name>
    <dbReference type="NCBI Taxonomy" id="1573173"/>
    <lineage>
        <taxon>Eukaryota</taxon>
        <taxon>Fungi</taxon>
        <taxon>Dikarya</taxon>
        <taxon>Ascomycota</taxon>
        <taxon>Pezizomycotina</taxon>
        <taxon>Sordariomycetes</taxon>
        <taxon>Hypocreomycetidae</taxon>
        <taxon>Glomerellales</taxon>
        <taxon>Glomerellaceae</taxon>
        <taxon>Colletotrichum</taxon>
        <taxon>Colletotrichum spaethianum species complex</taxon>
    </lineage>
</organism>
<feature type="transmembrane region" description="Helical" evidence="7">
    <location>
        <begin position="409"/>
        <end position="433"/>
    </location>
</feature>
<dbReference type="GO" id="GO:0016020">
    <property type="term" value="C:membrane"/>
    <property type="evidence" value="ECO:0007669"/>
    <property type="project" value="UniProtKB-SubCell"/>
</dbReference>
<dbReference type="PANTHER" id="PTHR48022">
    <property type="entry name" value="PLASTIDIC GLUCOSE TRANSPORTER 4"/>
    <property type="match status" value="1"/>
</dbReference>
<evidence type="ECO:0000256" key="2">
    <source>
        <dbReference type="ARBA" id="ARBA00010992"/>
    </source>
</evidence>
<feature type="transmembrane region" description="Helical" evidence="7">
    <location>
        <begin position="129"/>
        <end position="147"/>
    </location>
</feature>
<keyword evidence="10" id="KW-1185">Reference proteome</keyword>
<dbReference type="Proteomes" id="UP000076584">
    <property type="component" value="Unassembled WGS sequence"/>
</dbReference>
<reference evidence="9 10" key="1">
    <citation type="submission" date="2015-06" db="EMBL/GenBank/DDBJ databases">
        <title>Survival trade-offs in plant roots during colonization by closely related pathogenic and mutualistic fungi.</title>
        <authorList>
            <person name="Hacquard S."/>
            <person name="Kracher B."/>
            <person name="Hiruma K."/>
            <person name="Weinman A."/>
            <person name="Muench P."/>
            <person name="Garrido Oter R."/>
            <person name="Ver Loren van Themaat E."/>
            <person name="Dallerey J.-F."/>
            <person name="Damm U."/>
            <person name="Henrissat B."/>
            <person name="Lespinet O."/>
            <person name="Thon M."/>
            <person name="Kemen E."/>
            <person name="McHardy A.C."/>
            <person name="Schulze-Lefert P."/>
            <person name="O'Connell R.J."/>
        </authorList>
    </citation>
    <scope>NUCLEOTIDE SEQUENCE [LARGE SCALE GENOMIC DNA]</scope>
    <source>
        <strain evidence="9 10">MAFF 238704</strain>
    </source>
</reference>
<dbReference type="GO" id="GO:0005351">
    <property type="term" value="F:carbohydrate:proton symporter activity"/>
    <property type="evidence" value="ECO:0007669"/>
    <property type="project" value="TreeGrafter"/>
</dbReference>
<accession>A0A167CIY7</accession>
<feature type="transmembrane region" description="Helical" evidence="7">
    <location>
        <begin position="445"/>
        <end position="463"/>
    </location>
</feature>
<evidence type="ECO:0000256" key="5">
    <source>
        <dbReference type="ARBA" id="ARBA00022989"/>
    </source>
</evidence>
<dbReference type="InterPro" id="IPR036259">
    <property type="entry name" value="MFS_trans_sf"/>
</dbReference>
<feature type="transmembrane region" description="Helical" evidence="7">
    <location>
        <begin position="59"/>
        <end position="80"/>
    </location>
</feature>
<dbReference type="EMBL" id="LFIW01001378">
    <property type="protein sequence ID" value="KZL82653.1"/>
    <property type="molecule type" value="Genomic_DNA"/>
</dbReference>
<dbReference type="InterPro" id="IPR020846">
    <property type="entry name" value="MFS_dom"/>
</dbReference>
<feature type="transmembrane region" description="Helical" evidence="7">
    <location>
        <begin position="153"/>
        <end position="176"/>
    </location>
</feature>
<dbReference type="InterPro" id="IPR005828">
    <property type="entry name" value="MFS_sugar_transport-like"/>
</dbReference>
<evidence type="ECO:0000313" key="9">
    <source>
        <dbReference type="EMBL" id="KZL82653.1"/>
    </source>
</evidence>
<feature type="transmembrane region" description="Helical" evidence="7">
    <location>
        <begin position="475"/>
        <end position="494"/>
    </location>
</feature>
<dbReference type="FunFam" id="1.20.1250.20:FF:000134">
    <property type="entry name" value="MFS sugar transporter protein"/>
    <property type="match status" value="1"/>
</dbReference>
<feature type="transmembrane region" description="Helical" evidence="7">
    <location>
        <begin position="219"/>
        <end position="240"/>
    </location>
</feature>
<gene>
    <name evidence="9" type="ORF">CI238_04152</name>
</gene>
<evidence type="ECO:0000256" key="7">
    <source>
        <dbReference type="SAM" id="Phobius"/>
    </source>
</evidence>
<dbReference type="Pfam" id="PF00083">
    <property type="entry name" value="Sugar_tr"/>
    <property type="match status" value="1"/>
</dbReference>
<feature type="transmembrane region" description="Helical" evidence="7">
    <location>
        <begin position="100"/>
        <end position="122"/>
    </location>
</feature>
<feature type="transmembrane region" description="Helical" evidence="7">
    <location>
        <begin position="188"/>
        <end position="207"/>
    </location>
</feature>
<keyword evidence="5 7" id="KW-1133">Transmembrane helix</keyword>
<keyword evidence="3" id="KW-0813">Transport</keyword>
<evidence type="ECO:0000256" key="3">
    <source>
        <dbReference type="ARBA" id="ARBA00022448"/>
    </source>
</evidence>
<proteinExistence type="inferred from homology"/>
<feature type="domain" description="Major facilitator superfamily (MFS) profile" evidence="8">
    <location>
        <begin position="62"/>
        <end position="498"/>
    </location>
</feature>
<comment type="subcellular location">
    <subcellularLocation>
        <location evidence="1">Membrane</location>
        <topology evidence="1">Multi-pass membrane protein</topology>
    </subcellularLocation>
</comment>
<evidence type="ECO:0000259" key="8">
    <source>
        <dbReference type="PROSITE" id="PS50850"/>
    </source>
</evidence>
<evidence type="ECO:0000256" key="1">
    <source>
        <dbReference type="ARBA" id="ARBA00004141"/>
    </source>
</evidence>
<evidence type="ECO:0000313" key="10">
    <source>
        <dbReference type="Proteomes" id="UP000076584"/>
    </source>
</evidence>
<feature type="transmembrane region" description="Helical" evidence="7">
    <location>
        <begin position="375"/>
        <end position="394"/>
    </location>
</feature>
<dbReference type="PRINTS" id="PR00171">
    <property type="entry name" value="SUGRTRNSPORT"/>
</dbReference>
<feature type="transmembrane region" description="Helical" evidence="7">
    <location>
        <begin position="309"/>
        <end position="331"/>
    </location>
</feature>
<feature type="transmembrane region" description="Helical" evidence="7">
    <location>
        <begin position="351"/>
        <end position="368"/>
    </location>
</feature>
<name>A0A167CIY7_COLIC</name>
<keyword evidence="4 7" id="KW-0812">Transmembrane</keyword>
<keyword evidence="6 7" id="KW-0472">Membrane</keyword>
<sequence length="520" mass="57850">MSAVTISLQSTREANAIFHNASAKGSEEKHPSSPVLSVTRDLPGNSQLRWWKDKGLRSLNFRLLAVFISPLMIGYDGTLIGSLLAMPHYLSLNPEDSNLIGLMGAGYSFGAMIAFPVLSWAVDTFGRRIMIMIGDVIIIGAVMGQVFCHSAQLYVLTRFILGMGSMFVSASCPVLLTELAHPRQRSFLVSAYGSLFFVGSLVVAWVSFGSLHIPNQWSWRVPTILQLFPPATQLLFIFIVPESPRWLVSHNRHSEAKDILVRFHADGRPHDEVVLAQYTKICQAIEFDLKAQVTRWISWFQGSGNRRRLLLVVFCTVFGSWSGGSIITVYLSVALRQVGITAPAQQAGINGGLQVFNLCAALLGASLVDKLGRRILFISSSIIMLFAMVGFTVATEQFTQKPQLASSKALVAMVFLFQFGYDIGFAPLTPMYIAEICPYHLRAKAMALHYFFMYAFSAASQYANPVALKSMTWRYYIIYVAILVFEVFFTYFLFPETKGYTIEEVSSIFDERDSGLSETP</sequence>
<dbReference type="InterPro" id="IPR050360">
    <property type="entry name" value="MFS_Sugar_Transporters"/>
</dbReference>